<reference evidence="1 2" key="1">
    <citation type="submission" date="2013-12" db="EMBL/GenBank/DDBJ databases">
        <title>Draft genome of the parsitic nematode Ancylostoma duodenale.</title>
        <authorList>
            <person name="Mitreva M."/>
        </authorList>
    </citation>
    <scope>NUCLEOTIDE SEQUENCE [LARGE SCALE GENOMIC DNA]</scope>
    <source>
        <strain evidence="1 2">Zhejiang</strain>
    </source>
</reference>
<proteinExistence type="predicted"/>
<organism evidence="1 2">
    <name type="scientific">Ancylostoma duodenale</name>
    <dbReference type="NCBI Taxonomy" id="51022"/>
    <lineage>
        <taxon>Eukaryota</taxon>
        <taxon>Metazoa</taxon>
        <taxon>Ecdysozoa</taxon>
        <taxon>Nematoda</taxon>
        <taxon>Chromadorea</taxon>
        <taxon>Rhabditida</taxon>
        <taxon>Rhabditina</taxon>
        <taxon>Rhabditomorpha</taxon>
        <taxon>Strongyloidea</taxon>
        <taxon>Ancylostomatidae</taxon>
        <taxon>Ancylostomatinae</taxon>
        <taxon>Ancylostoma</taxon>
    </lineage>
</organism>
<sequence>MHTRKARKESVHEYTSEQFVCTGGSPTRLKLYAEWFSKECNIECSENLSKSDRFVLYKTGKVVWVN</sequence>
<dbReference type="GO" id="GO:0009116">
    <property type="term" value="P:nucleoside metabolic process"/>
    <property type="evidence" value="ECO:0007669"/>
    <property type="project" value="InterPro"/>
</dbReference>
<protein>
    <submittedName>
        <fullName evidence="1">Uncharacterized protein</fullName>
    </submittedName>
</protein>
<dbReference type="GO" id="GO:0003824">
    <property type="term" value="F:catalytic activity"/>
    <property type="evidence" value="ECO:0007669"/>
    <property type="project" value="InterPro"/>
</dbReference>
<dbReference type="Proteomes" id="UP000054047">
    <property type="component" value="Unassembled WGS sequence"/>
</dbReference>
<evidence type="ECO:0000313" key="1">
    <source>
        <dbReference type="EMBL" id="KIH47463.1"/>
    </source>
</evidence>
<name>A0A0C2BU59_9BILA</name>
<feature type="non-terminal residue" evidence="1">
    <location>
        <position position="66"/>
    </location>
</feature>
<accession>A0A0C2BU59</accession>
<gene>
    <name evidence="1" type="ORF">ANCDUO_22477</name>
</gene>
<dbReference type="EMBL" id="KN767680">
    <property type="protein sequence ID" value="KIH47463.1"/>
    <property type="molecule type" value="Genomic_DNA"/>
</dbReference>
<dbReference type="OrthoDB" id="204058at2759"/>
<keyword evidence="2" id="KW-1185">Reference proteome</keyword>
<evidence type="ECO:0000313" key="2">
    <source>
        <dbReference type="Proteomes" id="UP000054047"/>
    </source>
</evidence>
<dbReference type="Gene3D" id="3.40.50.1580">
    <property type="entry name" value="Nucleoside phosphorylase domain"/>
    <property type="match status" value="1"/>
</dbReference>
<dbReference type="AlphaFoldDB" id="A0A0C2BU59"/>
<dbReference type="InterPro" id="IPR035994">
    <property type="entry name" value="Nucleoside_phosphorylase_sf"/>
</dbReference>